<dbReference type="Proteomes" id="UP000501868">
    <property type="component" value="Chromosome"/>
</dbReference>
<feature type="transmembrane region" description="Helical" evidence="1">
    <location>
        <begin position="84"/>
        <end position="106"/>
    </location>
</feature>
<sequence>MAKQAVQLSKKKRTKYRFQKLKMCKKCNRYSVLGDEKCQNCGSDFIGIETLVKSIFKNRVFTEAIWILMFVCVGILAAPTVKMLYYSLIAGVVFVIGYVILTSIFMKSEYFMQLKKLLRIDLRKIAAGIQYDSELAKEDVHAERLAPAYEKLRDIGDFIASDQVKIRRIMVLNEIVLRSDMELELEPLIPSSYDSNFVKYALEVLKINRTLFTKKCIAYFIKYRKAIVSDFGMDSLISVAGSALRMKLYILEFSEFIEEFLEYFPKDRFLRLCSIIYSNPEVEWGSLEEKTKRLVMVKYHYDPDFKQFVS</sequence>
<dbReference type="AlphaFoldDB" id="A0A6H1PAR8"/>
<keyword evidence="1" id="KW-0472">Membrane</keyword>
<evidence type="ECO:0000313" key="2">
    <source>
        <dbReference type="EMBL" id="QIZ10643.1"/>
    </source>
</evidence>
<dbReference type="EMBL" id="CP051128">
    <property type="protein sequence ID" value="QIZ10643.1"/>
    <property type="molecule type" value="Genomic_DNA"/>
</dbReference>
<gene>
    <name evidence="2" type="ORF">HFZ78_31195</name>
</gene>
<organism evidence="2 3">
    <name type="scientific">Priestia megaterium</name>
    <name type="common">Bacillus megaterium</name>
    <dbReference type="NCBI Taxonomy" id="1404"/>
    <lineage>
        <taxon>Bacteria</taxon>
        <taxon>Bacillati</taxon>
        <taxon>Bacillota</taxon>
        <taxon>Bacilli</taxon>
        <taxon>Bacillales</taxon>
        <taxon>Bacillaceae</taxon>
        <taxon>Priestia</taxon>
    </lineage>
</organism>
<evidence type="ECO:0000313" key="3">
    <source>
        <dbReference type="Proteomes" id="UP000501868"/>
    </source>
</evidence>
<feature type="transmembrane region" description="Helical" evidence="1">
    <location>
        <begin position="60"/>
        <end position="78"/>
    </location>
</feature>
<protein>
    <submittedName>
        <fullName evidence="2">Uncharacterized protein</fullName>
    </submittedName>
</protein>
<proteinExistence type="predicted"/>
<reference evidence="2 3" key="1">
    <citation type="submission" date="2020-04" db="EMBL/GenBank/DDBJ databases">
        <title>Genome-Wide Identification of 5-Methylcytosine Sites in Bacterial Genomes By High-Throughput Sequencing of MspJI Restriction Fragments.</title>
        <authorList>
            <person name="Wu V."/>
        </authorList>
    </citation>
    <scope>NUCLEOTIDE SEQUENCE [LARGE SCALE GENOMIC DNA]</scope>
    <source>
        <strain evidence="2 3">S2</strain>
    </source>
</reference>
<name>A0A6H1PAR8_PRIMG</name>
<keyword evidence="1" id="KW-1133">Transmembrane helix</keyword>
<accession>A0A6H1PAR8</accession>
<evidence type="ECO:0000256" key="1">
    <source>
        <dbReference type="SAM" id="Phobius"/>
    </source>
</evidence>
<keyword evidence="1" id="KW-0812">Transmembrane</keyword>
<reference evidence="2 3" key="2">
    <citation type="submission" date="2020-04" db="EMBL/GenBank/DDBJ databases">
        <authorList>
            <person name="Fomenkov A."/>
            <person name="Anton B.P."/>
            <person name="Roberts R.J."/>
        </authorList>
    </citation>
    <scope>NUCLEOTIDE SEQUENCE [LARGE SCALE GENOMIC DNA]</scope>
    <source>
        <strain evidence="2 3">S2</strain>
    </source>
</reference>